<name>A0A2S9QIC1_9HYPH</name>
<keyword evidence="2" id="KW-1185">Reference proteome</keyword>
<protein>
    <submittedName>
        <fullName evidence="1">Uncharacterized protein</fullName>
    </submittedName>
</protein>
<dbReference type="Proteomes" id="UP000237682">
    <property type="component" value="Unassembled WGS sequence"/>
</dbReference>
<dbReference type="OrthoDB" id="8780074at2"/>
<organism evidence="1 2">
    <name type="scientific">Labrys okinawensis</name>
    <dbReference type="NCBI Taxonomy" id="346911"/>
    <lineage>
        <taxon>Bacteria</taxon>
        <taxon>Pseudomonadati</taxon>
        <taxon>Pseudomonadota</taxon>
        <taxon>Alphaproteobacteria</taxon>
        <taxon>Hyphomicrobiales</taxon>
        <taxon>Xanthobacteraceae</taxon>
        <taxon>Labrys</taxon>
    </lineage>
</organism>
<gene>
    <name evidence="1" type="ORF">C5L14_00540</name>
</gene>
<reference evidence="1 2" key="1">
    <citation type="submission" date="2018-02" db="EMBL/GenBank/DDBJ databases">
        <title>Whole genome sequencing of endophytic bacterium.</title>
        <authorList>
            <person name="Eedara R."/>
            <person name="Podile A.R."/>
        </authorList>
    </citation>
    <scope>NUCLEOTIDE SEQUENCE [LARGE SCALE GENOMIC DNA]</scope>
    <source>
        <strain evidence="1 2">RP1T</strain>
    </source>
</reference>
<proteinExistence type="predicted"/>
<accession>A0A2S9QIC1</accession>
<dbReference type="AlphaFoldDB" id="A0A2S9QIC1"/>
<sequence>MSTRSFRMGGQCVEVDDGDLVATNAYTLDGRSLTGEITKGALTGSTATVAGGSFALFTTPGLPASSRHRCSAGLGEAAALGRDRLTSGLGALQGELAPGSPYLQV</sequence>
<evidence type="ECO:0000313" key="2">
    <source>
        <dbReference type="Proteomes" id="UP000237682"/>
    </source>
</evidence>
<dbReference type="EMBL" id="PUEJ01000001">
    <property type="protein sequence ID" value="PRH89117.1"/>
    <property type="molecule type" value="Genomic_DNA"/>
</dbReference>
<comment type="caution">
    <text evidence="1">The sequence shown here is derived from an EMBL/GenBank/DDBJ whole genome shotgun (WGS) entry which is preliminary data.</text>
</comment>
<dbReference type="RefSeq" id="WP_105860083.1">
    <property type="nucleotide sequence ID" value="NZ_PUEJ01000001.1"/>
</dbReference>
<evidence type="ECO:0000313" key="1">
    <source>
        <dbReference type="EMBL" id="PRH89117.1"/>
    </source>
</evidence>